<evidence type="ECO:0000313" key="1">
    <source>
        <dbReference type="EMBL" id="KAJ3259575.1"/>
    </source>
</evidence>
<name>A0AAD5UJ95_9FUNG</name>
<protein>
    <submittedName>
        <fullName evidence="1">Uncharacterized protein</fullName>
    </submittedName>
</protein>
<organism evidence="1 2">
    <name type="scientific">Boothiomyces macroporosus</name>
    <dbReference type="NCBI Taxonomy" id="261099"/>
    <lineage>
        <taxon>Eukaryota</taxon>
        <taxon>Fungi</taxon>
        <taxon>Fungi incertae sedis</taxon>
        <taxon>Chytridiomycota</taxon>
        <taxon>Chytridiomycota incertae sedis</taxon>
        <taxon>Chytridiomycetes</taxon>
        <taxon>Rhizophydiales</taxon>
        <taxon>Terramycetaceae</taxon>
        <taxon>Boothiomyces</taxon>
    </lineage>
</organism>
<accession>A0AAD5UJ95</accession>
<sequence length="148" mass="16991">MALGGAINNVVQKSTFLSKSSEGYIRRANTARMSQAAAVISDLNEESQFTFSIGILNCYFESEGALANCFPKIYHTNDKSYFEPLTQIFREQYIEFTLYLSFIVEVVTKRRNRLSPEIVTKLVQLYMNSKIVDKENNLVNIMMGWNMM</sequence>
<dbReference type="Proteomes" id="UP001210925">
    <property type="component" value="Unassembled WGS sequence"/>
</dbReference>
<dbReference type="EMBL" id="JADGKB010000017">
    <property type="protein sequence ID" value="KAJ3259575.1"/>
    <property type="molecule type" value="Genomic_DNA"/>
</dbReference>
<reference evidence="1" key="1">
    <citation type="submission" date="2020-05" db="EMBL/GenBank/DDBJ databases">
        <title>Phylogenomic resolution of chytrid fungi.</title>
        <authorList>
            <person name="Stajich J.E."/>
            <person name="Amses K."/>
            <person name="Simmons R."/>
            <person name="Seto K."/>
            <person name="Myers J."/>
            <person name="Bonds A."/>
            <person name="Quandt C.A."/>
            <person name="Barry K."/>
            <person name="Liu P."/>
            <person name="Grigoriev I."/>
            <person name="Longcore J.E."/>
            <person name="James T.Y."/>
        </authorList>
    </citation>
    <scope>NUCLEOTIDE SEQUENCE</scope>
    <source>
        <strain evidence="1">PLAUS21</strain>
    </source>
</reference>
<gene>
    <name evidence="1" type="ORF">HK103_002129</name>
</gene>
<comment type="caution">
    <text evidence="1">The sequence shown here is derived from an EMBL/GenBank/DDBJ whole genome shotgun (WGS) entry which is preliminary data.</text>
</comment>
<keyword evidence="2" id="KW-1185">Reference proteome</keyword>
<dbReference type="AlphaFoldDB" id="A0AAD5UJ95"/>
<proteinExistence type="predicted"/>
<evidence type="ECO:0000313" key="2">
    <source>
        <dbReference type="Proteomes" id="UP001210925"/>
    </source>
</evidence>